<dbReference type="Gene3D" id="3.40.50.150">
    <property type="entry name" value="Vaccinia Virus protein VP39"/>
    <property type="match status" value="1"/>
</dbReference>
<sequence length="265" mass="28907">MHEQSDHQAAHSGSQAHSARVYDYIIGGKDHYEVDREAAEASLRAWPGLRTSMLANRSAMRRMAHWLAAEAEVRQFLDIGTGIPTEPNLHQVVQRVAPQSRVVYVDNDPIVLAHANALMTSTPEGLTAYVEADMNVPGDLLCAPALHQTLDLDQPVALTVIAMLQFVQDAQGLVETLMEPLAPGSYLAITLATADLAPGSDSLAAEYTRRGIPMYLRNRTEVERLFNGLELVAPGVVPMTSWRTPEGEQLPSTTTNMYAGVARKP</sequence>
<keyword evidence="1" id="KW-0489">Methyltransferase</keyword>
<dbReference type="Proteomes" id="UP001431429">
    <property type="component" value="Unassembled WGS sequence"/>
</dbReference>
<evidence type="ECO:0000313" key="2">
    <source>
        <dbReference type="Proteomes" id="UP001431429"/>
    </source>
</evidence>
<organism evidence="1 2">
    <name type="scientific">Streptomyces albipurpureus</name>
    <dbReference type="NCBI Taxonomy" id="2897419"/>
    <lineage>
        <taxon>Bacteria</taxon>
        <taxon>Bacillati</taxon>
        <taxon>Actinomycetota</taxon>
        <taxon>Actinomycetes</taxon>
        <taxon>Kitasatosporales</taxon>
        <taxon>Streptomycetaceae</taxon>
        <taxon>Streptomyces</taxon>
    </lineage>
</organism>
<comment type="caution">
    <text evidence="1">The sequence shown here is derived from an EMBL/GenBank/DDBJ whole genome shotgun (WGS) entry which is preliminary data.</text>
</comment>
<proteinExistence type="predicted"/>
<reference evidence="1" key="1">
    <citation type="submission" date="2022-06" db="EMBL/GenBank/DDBJ databases">
        <title>Genome public.</title>
        <authorList>
            <person name="Sun Q."/>
        </authorList>
    </citation>
    <scope>NUCLEOTIDE SEQUENCE</scope>
    <source>
        <strain evidence="1">CWNU-1</strain>
    </source>
</reference>
<keyword evidence="1" id="KW-0808">Transferase</keyword>
<dbReference type="SUPFAM" id="SSF53335">
    <property type="entry name" value="S-adenosyl-L-methionine-dependent methyltransferases"/>
    <property type="match status" value="1"/>
</dbReference>
<gene>
    <name evidence="1" type="ORF">NBG84_19955</name>
</gene>
<evidence type="ECO:0000313" key="1">
    <source>
        <dbReference type="EMBL" id="MCM2390543.1"/>
    </source>
</evidence>
<keyword evidence="2" id="KW-1185">Reference proteome</keyword>
<dbReference type="EMBL" id="JAMQAW010000025">
    <property type="protein sequence ID" value="MCM2390543.1"/>
    <property type="molecule type" value="Genomic_DNA"/>
</dbReference>
<dbReference type="GO" id="GO:0008168">
    <property type="term" value="F:methyltransferase activity"/>
    <property type="evidence" value="ECO:0007669"/>
    <property type="project" value="UniProtKB-KW"/>
</dbReference>
<dbReference type="RefSeq" id="WP_250920881.1">
    <property type="nucleotide sequence ID" value="NZ_JAMQAW010000025.1"/>
</dbReference>
<dbReference type="InterPro" id="IPR006764">
    <property type="entry name" value="SAM_dep_MeTrfase_SAV2177_type"/>
</dbReference>
<name>A0ABT0UPS4_9ACTN</name>
<dbReference type="InterPro" id="IPR029063">
    <property type="entry name" value="SAM-dependent_MTases_sf"/>
</dbReference>
<dbReference type="GO" id="GO:0032259">
    <property type="term" value="P:methylation"/>
    <property type="evidence" value="ECO:0007669"/>
    <property type="project" value="UniProtKB-KW"/>
</dbReference>
<dbReference type="PIRSF" id="PIRSF017393">
    <property type="entry name" value="MTase_SAV2177"/>
    <property type="match status" value="1"/>
</dbReference>
<protein>
    <submittedName>
        <fullName evidence="1">SAM-dependent methyltransferase</fullName>
    </submittedName>
</protein>
<dbReference type="Pfam" id="PF04672">
    <property type="entry name" value="Methyltransf_19"/>
    <property type="match status" value="1"/>
</dbReference>
<accession>A0ABT0UPS4</accession>